<keyword evidence="2" id="KW-1185">Reference proteome</keyword>
<proteinExistence type="predicted"/>
<name>A0A9E7G0H1_9LILI</name>
<evidence type="ECO:0000313" key="1">
    <source>
        <dbReference type="EMBL" id="URE05785.1"/>
    </source>
</evidence>
<reference evidence="1" key="1">
    <citation type="submission" date="2022-05" db="EMBL/GenBank/DDBJ databases">
        <title>The Musa troglodytarum L. genome provides insights into the mechanism of non-climacteric behaviour and enrichment of carotenoids.</title>
        <authorList>
            <person name="Wang J."/>
        </authorList>
    </citation>
    <scope>NUCLEOTIDE SEQUENCE</scope>
    <source>
        <tissue evidence="1">Leaf</tissue>
    </source>
</reference>
<sequence>MHHSRPLIGWKYSDRWNVLCCKVVAVKAELQRKDSNVFKWRPSRRRWCEA</sequence>
<organism evidence="1 2">
    <name type="scientific">Musa troglodytarum</name>
    <name type="common">fe'i banana</name>
    <dbReference type="NCBI Taxonomy" id="320322"/>
    <lineage>
        <taxon>Eukaryota</taxon>
        <taxon>Viridiplantae</taxon>
        <taxon>Streptophyta</taxon>
        <taxon>Embryophyta</taxon>
        <taxon>Tracheophyta</taxon>
        <taxon>Spermatophyta</taxon>
        <taxon>Magnoliopsida</taxon>
        <taxon>Liliopsida</taxon>
        <taxon>Zingiberales</taxon>
        <taxon>Musaceae</taxon>
        <taxon>Musa</taxon>
    </lineage>
</organism>
<protein>
    <submittedName>
        <fullName evidence="1">Uncharacterized protein</fullName>
    </submittedName>
</protein>
<dbReference type="Proteomes" id="UP001055439">
    <property type="component" value="Chromosome 5"/>
</dbReference>
<gene>
    <name evidence="1" type="ORF">MUK42_10159</name>
</gene>
<dbReference type="EMBL" id="CP097507">
    <property type="protein sequence ID" value="URE05785.1"/>
    <property type="molecule type" value="Genomic_DNA"/>
</dbReference>
<dbReference type="AlphaFoldDB" id="A0A9E7G0H1"/>
<evidence type="ECO:0000313" key="2">
    <source>
        <dbReference type="Proteomes" id="UP001055439"/>
    </source>
</evidence>
<accession>A0A9E7G0H1</accession>